<dbReference type="Proteomes" id="UP001189429">
    <property type="component" value="Unassembled WGS sequence"/>
</dbReference>
<feature type="non-terminal residue" evidence="2">
    <location>
        <position position="166"/>
    </location>
</feature>
<keyword evidence="1" id="KW-0175">Coiled coil</keyword>
<organism evidence="2 3">
    <name type="scientific">Prorocentrum cordatum</name>
    <dbReference type="NCBI Taxonomy" id="2364126"/>
    <lineage>
        <taxon>Eukaryota</taxon>
        <taxon>Sar</taxon>
        <taxon>Alveolata</taxon>
        <taxon>Dinophyceae</taxon>
        <taxon>Prorocentrales</taxon>
        <taxon>Prorocentraceae</taxon>
        <taxon>Prorocentrum</taxon>
    </lineage>
</organism>
<feature type="coiled-coil region" evidence="1">
    <location>
        <begin position="79"/>
        <end position="106"/>
    </location>
</feature>
<gene>
    <name evidence="2" type="ORF">PCOR1329_LOCUS84977</name>
</gene>
<reference evidence="2" key="1">
    <citation type="submission" date="2023-10" db="EMBL/GenBank/DDBJ databases">
        <authorList>
            <person name="Chen Y."/>
            <person name="Shah S."/>
            <person name="Dougan E. K."/>
            <person name="Thang M."/>
            <person name="Chan C."/>
        </authorList>
    </citation>
    <scope>NUCLEOTIDE SEQUENCE [LARGE SCALE GENOMIC DNA]</scope>
</reference>
<accession>A0ABN9YDR8</accession>
<dbReference type="EMBL" id="CAUYUJ010022498">
    <property type="protein sequence ID" value="CAK0910950.1"/>
    <property type="molecule type" value="Genomic_DNA"/>
</dbReference>
<sequence>MSSCASARGAPAWRRRSSRWARRWSSCRRFAACLTRISHESAEVADLHQRCRVLEAEKFDNPRGVCKQLEAERGPGLGAEALGRRCAELEAEREALRLQVGQLAASCDALEAVQVGQLRALADGLGGHDRQGELEEPLVQSQGGRFGDRSSSLLLLLFLLLLLLLL</sequence>
<evidence type="ECO:0000313" key="2">
    <source>
        <dbReference type="EMBL" id="CAK0910950.1"/>
    </source>
</evidence>
<comment type="caution">
    <text evidence="2">The sequence shown here is derived from an EMBL/GenBank/DDBJ whole genome shotgun (WGS) entry which is preliminary data.</text>
</comment>
<proteinExistence type="predicted"/>
<evidence type="ECO:0008006" key="4">
    <source>
        <dbReference type="Google" id="ProtNLM"/>
    </source>
</evidence>
<name>A0ABN9YDR8_9DINO</name>
<keyword evidence="3" id="KW-1185">Reference proteome</keyword>
<protein>
    <recommendedName>
        <fullName evidence="4">Protein CASP</fullName>
    </recommendedName>
</protein>
<evidence type="ECO:0000256" key="1">
    <source>
        <dbReference type="SAM" id="Coils"/>
    </source>
</evidence>
<evidence type="ECO:0000313" key="3">
    <source>
        <dbReference type="Proteomes" id="UP001189429"/>
    </source>
</evidence>